<dbReference type="InterPro" id="IPR011855">
    <property type="entry name" value="Phgtail_TP901_1"/>
</dbReference>
<dbReference type="Gene3D" id="4.10.410.40">
    <property type="match status" value="1"/>
</dbReference>
<evidence type="ECO:0000313" key="1">
    <source>
        <dbReference type="EMBL" id="DAG02072.1"/>
    </source>
</evidence>
<accession>A0A8S5V5Q6</accession>
<dbReference type="EMBL" id="BK016203">
    <property type="protein sequence ID" value="DAG02072.1"/>
    <property type="molecule type" value="Genomic_DNA"/>
</dbReference>
<reference evidence="1" key="1">
    <citation type="journal article" date="2021" name="Proc. Natl. Acad. Sci. U.S.A.">
        <title>A Catalog of Tens of Thousands of Viruses from Human Metagenomes Reveals Hidden Associations with Chronic Diseases.</title>
        <authorList>
            <person name="Tisza M.J."/>
            <person name="Buck C.B."/>
        </authorList>
    </citation>
    <scope>NUCLEOTIDE SEQUENCE</scope>
    <source>
        <strain evidence="1">Ct4uh47</strain>
    </source>
</reference>
<sequence length="138" mass="14416">MAAEKPFTGLTAELKIGESASAKTLAYVSGVDLTLEKDIIEILAFGMTYKEKVPAIKDWSISIDGTVALATGGTQKELYDAFESGNPITIGIYLNTTTYFTGTGYVSSFNISASPDDKISLSSEIAGSGATTLTLPTG</sequence>
<name>A0A8S5V5Q6_9CAUD</name>
<proteinExistence type="predicted"/>
<dbReference type="Pfam" id="PF06199">
    <property type="entry name" value="Phage_tail_2"/>
    <property type="match status" value="1"/>
</dbReference>
<protein>
    <submittedName>
        <fullName evidence="1">Major tail protein</fullName>
    </submittedName>
</protein>
<organism evidence="1">
    <name type="scientific">Myoviridae sp. ct4uh47</name>
    <dbReference type="NCBI Taxonomy" id="2825032"/>
    <lineage>
        <taxon>Viruses</taxon>
        <taxon>Duplodnaviria</taxon>
        <taxon>Heunggongvirae</taxon>
        <taxon>Uroviricota</taxon>
        <taxon>Caudoviricetes</taxon>
    </lineage>
</organism>